<comment type="caution">
    <text evidence="1">The sequence shown here is derived from an EMBL/GenBank/DDBJ whole genome shotgun (WGS) entry which is preliminary data.</text>
</comment>
<organism evidence="1 2">
    <name type="scientific">Pseudomonas gingeri</name>
    <dbReference type="NCBI Taxonomy" id="117681"/>
    <lineage>
        <taxon>Bacteria</taxon>
        <taxon>Pseudomonadati</taxon>
        <taxon>Pseudomonadota</taxon>
        <taxon>Gammaproteobacteria</taxon>
        <taxon>Pseudomonadales</taxon>
        <taxon>Pseudomonadaceae</taxon>
        <taxon>Pseudomonas</taxon>
    </lineage>
</organism>
<dbReference type="EMBL" id="JACAPU010000011">
    <property type="protein sequence ID" value="NWB46174.1"/>
    <property type="molecule type" value="Genomic_DNA"/>
</dbReference>
<evidence type="ECO:0000313" key="2">
    <source>
        <dbReference type="Proteomes" id="UP000582981"/>
    </source>
</evidence>
<dbReference type="Proteomes" id="UP000582981">
    <property type="component" value="Unassembled WGS sequence"/>
</dbReference>
<evidence type="ECO:0000313" key="1">
    <source>
        <dbReference type="EMBL" id="NWB46174.1"/>
    </source>
</evidence>
<dbReference type="AlphaFoldDB" id="A0A7Y7WB78"/>
<sequence>MNTEHTHRRFIPMDSVSTEFPVLYIDRNAPLVDLHACVSERMRAVNKLMILFTCSRLSDSDPRDLGNIASISRLLLQDASDVFDVIETRGLEAKHLSS</sequence>
<proteinExistence type="predicted"/>
<gene>
    <name evidence="1" type="ORF">HX829_06695</name>
</gene>
<dbReference type="RefSeq" id="WP_177143611.1">
    <property type="nucleotide sequence ID" value="NZ_JACAPU010000011.1"/>
</dbReference>
<name>A0A7Y7WB78_9PSED</name>
<protein>
    <submittedName>
        <fullName evidence="1">Fructose-bisphosphate aldolase</fullName>
    </submittedName>
</protein>
<accession>A0A7Y7WB78</accession>
<reference evidence="1 2" key="1">
    <citation type="submission" date="2020-04" db="EMBL/GenBank/DDBJ databases">
        <title>Molecular characterization of pseudomonads from Agaricus bisporus reveal novel blotch 2 pathogens in Western Europe.</title>
        <authorList>
            <person name="Taparia T."/>
            <person name="Krijger M."/>
            <person name="Haynes E."/>
            <person name="Elpinstone J.G."/>
            <person name="Noble R."/>
            <person name="Van Der Wolf J."/>
        </authorList>
    </citation>
    <scope>NUCLEOTIDE SEQUENCE [LARGE SCALE GENOMIC DNA]</scope>
    <source>
        <strain evidence="1 2">F1001</strain>
    </source>
</reference>